<evidence type="ECO:0000256" key="12">
    <source>
        <dbReference type="ARBA" id="ARBA00022989"/>
    </source>
</evidence>
<feature type="transmembrane region" description="Helical" evidence="18">
    <location>
        <begin position="84"/>
        <end position="103"/>
    </location>
</feature>
<keyword evidence="9 18" id="KW-0999">Mitochondrion inner membrane</keyword>
<dbReference type="InterPro" id="IPR003917">
    <property type="entry name" value="NADH_UbQ_OxRdtase_chain2"/>
</dbReference>
<keyword evidence="8 18" id="KW-0812">Transmembrane</keyword>
<evidence type="ECO:0000256" key="14">
    <source>
        <dbReference type="ARBA" id="ARBA00023075"/>
    </source>
</evidence>
<feature type="transmembrane region" description="Helical" evidence="18">
    <location>
        <begin position="51"/>
        <end position="72"/>
    </location>
</feature>
<comment type="similarity">
    <text evidence="3 18">Belongs to the complex I subunit 2 family.</text>
</comment>
<sequence>MFFKNLMKWMIMITIIISISSKSWFIYWLMMEMNLLMFIPILNSKKKNSSNSMISYFVIQSLSSNLFLISMLNFEIFTMSLFNFTAMMSIMIKLAMIPFHFWLTNLSEMIDFNSLFLMLTVQKIIPLYILSSIKMEKLSIFVMISSVFASIFVINLKSLKKILIFSSISHQSWMIALMLMKSNFWFSYMTLYSILIYKISFMLIKMKSNYINNFWYTKSNFTSKVSFCMMMLSLGGMPPFLGFLMKFISILIIINSNSMMIPVLIISSIINIFVYMQAIMPNLLINSLNTKIFSFKNMNIKNMILNLNIMIVIISMNLVI</sequence>
<evidence type="ECO:0000256" key="15">
    <source>
        <dbReference type="ARBA" id="ARBA00023128"/>
    </source>
</evidence>
<feature type="transmembrane region" description="Helical" evidence="18">
    <location>
        <begin position="300"/>
        <end position="319"/>
    </location>
</feature>
<evidence type="ECO:0000256" key="16">
    <source>
        <dbReference type="ARBA" id="ARBA00023136"/>
    </source>
</evidence>
<protein>
    <recommendedName>
        <fullName evidence="5 18">NADH-ubiquinone oxidoreductase chain 2</fullName>
        <ecNumber evidence="4 18">7.1.1.2</ecNumber>
    </recommendedName>
</protein>
<dbReference type="GO" id="GO:0006120">
    <property type="term" value="P:mitochondrial electron transport, NADH to ubiquinone"/>
    <property type="evidence" value="ECO:0007669"/>
    <property type="project" value="InterPro"/>
</dbReference>
<keyword evidence="10 18" id="KW-1278">Translocase</keyword>
<evidence type="ECO:0000256" key="3">
    <source>
        <dbReference type="ARBA" id="ARBA00007012"/>
    </source>
</evidence>
<dbReference type="GO" id="GO:0008137">
    <property type="term" value="F:NADH dehydrogenase (ubiquinone) activity"/>
    <property type="evidence" value="ECO:0007669"/>
    <property type="project" value="UniProtKB-EC"/>
</dbReference>
<feature type="transmembrane region" description="Helical" evidence="18">
    <location>
        <begin position="185"/>
        <end position="204"/>
    </location>
</feature>
<keyword evidence="6" id="KW-0813">Transport</keyword>
<feature type="transmembrane region" description="Helical" evidence="18">
    <location>
        <begin position="260"/>
        <end position="279"/>
    </location>
</feature>
<feature type="domain" description="NADH:quinone oxidoreductase/Mrp antiporter transmembrane" evidence="19">
    <location>
        <begin position="21"/>
        <end position="269"/>
    </location>
</feature>
<feature type="transmembrane region" description="Helical" evidence="18">
    <location>
        <begin position="6"/>
        <end position="30"/>
    </location>
</feature>
<evidence type="ECO:0000256" key="17">
    <source>
        <dbReference type="ARBA" id="ARBA00049551"/>
    </source>
</evidence>
<evidence type="ECO:0000256" key="8">
    <source>
        <dbReference type="ARBA" id="ARBA00022692"/>
    </source>
</evidence>
<evidence type="ECO:0000256" key="4">
    <source>
        <dbReference type="ARBA" id="ARBA00012944"/>
    </source>
</evidence>
<keyword evidence="7 18" id="KW-0679">Respiratory chain</keyword>
<gene>
    <name evidence="20" type="primary">ND2</name>
</gene>
<reference evidence="20" key="2">
    <citation type="submission" date="2020-02" db="EMBL/GenBank/DDBJ databases">
        <authorList>
            <person name="Wu T."/>
            <person name="Chen Y."/>
            <person name="Chang Q."/>
        </authorList>
    </citation>
    <scope>NUCLEOTIDE SEQUENCE</scope>
</reference>
<evidence type="ECO:0000256" key="5">
    <source>
        <dbReference type="ARBA" id="ARBA00021008"/>
    </source>
</evidence>
<comment type="catalytic activity">
    <reaction evidence="17 18">
        <text>a ubiquinone + NADH + 5 H(+)(in) = a ubiquinol + NAD(+) + 4 H(+)(out)</text>
        <dbReference type="Rhea" id="RHEA:29091"/>
        <dbReference type="Rhea" id="RHEA-COMP:9565"/>
        <dbReference type="Rhea" id="RHEA-COMP:9566"/>
        <dbReference type="ChEBI" id="CHEBI:15378"/>
        <dbReference type="ChEBI" id="CHEBI:16389"/>
        <dbReference type="ChEBI" id="CHEBI:17976"/>
        <dbReference type="ChEBI" id="CHEBI:57540"/>
        <dbReference type="ChEBI" id="CHEBI:57945"/>
        <dbReference type="EC" id="7.1.1.2"/>
    </reaction>
</comment>
<dbReference type="InterPro" id="IPR001750">
    <property type="entry name" value="ND/Mrp_TM"/>
</dbReference>
<evidence type="ECO:0000256" key="2">
    <source>
        <dbReference type="ARBA" id="ARBA00004448"/>
    </source>
</evidence>
<comment type="subcellular location">
    <subcellularLocation>
        <location evidence="2 18">Mitochondrion inner membrane</location>
        <topology evidence="2 18">Multi-pass membrane protein</topology>
    </subcellularLocation>
</comment>
<evidence type="ECO:0000256" key="18">
    <source>
        <dbReference type="RuleBase" id="RU003403"/>
    </source>
</evidence>
<keyword evidence="14 18" id="KW-0830">Ubiquinone</keyword>
<feature type="transmembrane region" description="Helical" evidence="18">
    <location>
        <begin position="115"/>
        <end position="133"/>
    </location>
</feature>
<keyword evidence="15 18" id="KW-0496">Mitochondrion</keyword>
<organism evidence="20">
    <name type="scientific">Amblyomma testudinarium</name>
    <name type="common">Hard tick</name>
    <dbReference type="NCBI Taxonomy" id="375577"/>
    <lineage>
        <taxon>Eukaryota</taxon>
        <taxon>Metazoa</taxon>
        <taxon>Ecdysozoa</taxon>
        <taxon>Arthropoda</taxon>
        <taxon>Chelicerata</taxon>
        <taxon>Arachnida</taxon>
        <taxon>Acari</taxon>
        <taxon>Parasitiformes</taxon>
        <taxon>Ixodida</taxon>
        <taxon>Ixodoidea</taxon>
        <taxon>Ixodidae</taxon>
        <taxon>Amblyomminae</taxon>
        <taxon>Amblyomma</taxon>
    </lineage>
</organism>
<keyword evidence="11 18" id="KW-0249">Electron transport</keyword>
<proteinExistence type="inferred from homology"/>
<evidence type="ECO:0000256" key="7">
    <source>
        <dbReference type="ARBA" id="ARBA00022660"/>
    </source>
</evidence>
<evidence type="ECO:0000259" key="19">
    <source>
        <dbReference type="Pfam" id="PF00361"/>
    </source>
</evidence>
<dbReference type="EMBL" id="MT029329">
    <property type="protein sequence ID" value="QJD22097.1"/>
    <property type="molecule type" value="Genomic_DNA"/>
</dbReference>
<accession>A0A6M3RIA3</accession>
<dbReference type="PANTHER" id="PTHR46552:SF1">
    <property type="entry name" value="NADH-UBIQUINONE OXIDOREDUCTASE CHAIN 2"/>
    <property type="match status" value="1"/>
</dbReference>
<evidence type="ECO:0000256" key="6">
    <source>
        <dbReference type="ARBA" id="ARBA00022448"/>
    </source>
</evidence>
<evidence type="ECO:0000256" key="10">
    <source>
        <dbReference type="ARBA" id="ARBA00022967"/>
    </source>
</evidence>
<keyword evidence="12 18" id="KW-1133">Transmembrane helix</keyword>
<geneLocation type="mitochondrion" evidence="20"/>
<reference evidence="20" key="1">
    <citation type="journal article" date="2020" name="Mitochondrial DNA Part B Resour">
        <title>The complete mitochondrial genome of Amblyomma testudinarium (Ixodida: Ixodidae).</title>
        <authorList>
            <person name="Chang Q.-C."/>
            <person name="Wu T.-T."/>
            <person name="Cao H."/>
            <person name="Sun M.-Q."/>
            <person name="Zhang W.-T."/>
            <person name="Xue S.-J."/>
        </authorList>
    </citation>
    <scope>NUCLEOTIDE SEQUENCE</scope>
</reference>
<dbReference type="AlphaFoldDB" id="A0A6M3RIA3"/>
<name>A0A6M3RIA3_AMBTS</name>
<evidence type="ECO:0000256" key="1">
    <source>
        <dbReference type="ARBA" id="ARBA00003257"/>
    </source>
</evidence>
<comment type="function">
    <text evidence="18">Core subunit of the mitochondrial membrane respiratory chain NADH dehydrogenase (Complex I) which catalyzes electron transfer from NADH through the respiratory chain, using ubiquinone as an electron acceptor. Essential for the catalytic activity and assembly of complex I.</text>
</comment>
<evidence type="ECO:0000256" key="11">
    <source>
        <dbReference type="ARBA" id="ARBA00022982"/>
    </source>
</evidence>
<dbReference type="EC" id="7.1.1.2" evidence="4 18"/>
<evidence type="ECO:0000256" key="9">
    <source>
        <dbReference type="ARBA" id="ARBA00022792"/>
    </source>
</evidence>
<dbReference type="PANTHER" id="PTHR46552">
    <property type="entry name" value="NADH-UBIQUINONE OXIDOREDUCTASE CHAIN 2"/>
    <property type="match status" value="1"/>
</dbReference>
<feature type="transmembrane region" description="Helical" evidence="18">
    <location>
        <begin position="139"/>
        <end position="155"/>
    </location>
</feature>
<evidence type="ECO:0000256" key="13">
    <source>
        <dbReference type="ARBA" id="ARBA00023027"/>
    </source>
</evidence>
<keyword evidence="13 18" id="KW-0520">NAD</keyword>
<keyword evidence="16 18" id="KW-0472">Membrane</keyword>
<dbReference type="PRINTS" id="PR01436">
    <property type="entry name" value="NADHDHGNASE2"/>
</dbReference>
<feature type="transmembrane region" description="Helical" evidence="18">
    <location>
        <begin position="225"/>
        <end position="254"/>
    </location>
</feature>
<dbReference type="Pfam" id="PF00361">
    <property type="entry name" value="Proton_antipo_M"/>
    <property type="match status" value="1"/>
</dbReference>
<evidence type="ECO:0000313" key="20">
    <source>
        <dbReference type="EMBL" id="QJD22097.1"/>
    </source>
</evidence>
<dbReference type="InterPro" id="IPR050175">
    <property type="entry name" value="Complex_I_Subunit_2"/>
</dbReference>
<comment type="function">
    <text evidence="1">Core subunit of the mitochondrial membrane respiratory chain NADH dehydrogenase (Complex I) that is believed to belong to the minimal assembly required for catalysis. Complex I functions in the transfer of electrons from NADH to the respiratory chain. The immediate electron acceptor for the enzyme is believed to be ubiquinone.</text>
</comment>
<dbReference type="GO" id="GO:0005743">
    <property type="term" value="C:mitochondrial inner membrane"/>
    <property type="evidence" value="ECO:0007669"/>
    <property type="project" value="UniProtKB-SubCell"/>
</dbReference>